<evidence type="ECO:0000256" key="1">
    <source>
        <dbReference type="ARBA" id="ARBA00008979"/>
    </source>
</evidence>
<feature type="chain" id="PRO_5040231000" evidence="7">
    <location>
        <begin position="17"/>
        <end position="225"/>
    </location>
</feature>
<organism evidence="8 9">
    <name type="scientific">Nezara viridula</name>
    <name type="common">Southern green stink bug</name>
    <name type="synonym">Cimex viridulus</name>
    <dbReference type="NCBI Taxonomy" id="85310"/>
    <lineage>
        <taxon>Eukaryota</taxon>
        <taxon>Metazoa</taxon>
        <taxon>Ecdysozoa</taxon>
        <taxon>Arthropoda</taxon>
        <taxon>Hexapoda</taxon>
        <taxon>Insecta</taxon>
        <taxon>Pterygota</taxon>
        <taxon>Neoptera</taxon>
        <taxon>Paraneoptera</taxon>
        <taxon>Hemiptera</taxon>
        <taxon>Heteroptera</taxon>
        <taxon>Panheteroptera</taxon>
        <taxon>Pentatomomorpha</taxon>
        <taxon>Pentatomoidea</taxon>
        <taxon>Pentatomidae</taxon>
        <taxon>Pentatominae</taxon>
        <taxon>Nezara</taxon>
    </lineage>
</organism>
<dbReference type="InterPro" id="IPR023311">
    <property type="entry name" value="Methusela_ecto_dom_2"/>
</dbReference>
<dbReference type="Proteomes" id="UP001152798">
    <property type="component" value="Chromosome 6"/>
</dbReference>
<gene>
    <name evidence="8" type="ORF">NEZAVI_LOCUS13896</name>
</gene>
<dbReference type="AlphaFoldDB" id="A0A9P0HQ37"/>
<keyword evidence="5" id="KW-0807">Transducer</keyword>
<dbReference type="Gene3D" id="1.20.1070.10">
    <property type="entry name" value="Rhodopsin 7-helix transmembrane proteins"/>
    <property type="match status" value="1"/>
</dbReference>
<dbReference type="GO" id="GO:0004930">
    <property type="term" value="F:G protein-coupled receptor activity"/>
    <property type="evidence" value="ECO:0007669"/>
    <property type="project" value="UniProtKB-KW"/>
</dbReference>
<comment type="similarity">
    <text evidence="1">Belongs to the G-protein coupled receptor 2 family. Mth subfamily.</text>
</comment>
<evidence type="ECO:0000256" key="7">
    <source>
        <dbReference type="SAM" id="SignalP"/>
    </source>
</evidence>
<evidence type="ECO:0000256" key="5">
    <source>
        <dbReference type="ARBA" id="ARBA00023224"/>
    </source>
</evidence>
<keyword evidence="6" id="KW-1133">Transmembrane helix</keyword>
<keyword evidence="2 7" id="KW-0732">Signal</keyword>
<keyword evidence="6" id="KW-0812">Transmembrane</keyword>
<accession>A0A9P0HQ37</accession>
<evidence type="ECO:0000256" key="4">
    <source>
        <dbReference type="ARBA" id="ARBA00023170"/>
    </source>
</evidence>
<dbReference type="EMBL" id="OV725082">
    <property type="protein sequence ID" value="CAH1405799.1"/>
    <property type="molecule type" value="Genomic_DNA"/>
</dbReference>
<dbReference type="PANTHER" id="PTHR46953">
    <property type="entry name" value="G-PROTEIN COUPLED RECEPTOR MTH-LIKE 1-RELATED"/>
    <property type="match status" value="1"/>
</dbReference>
<sequence>MLVLFLLFGHVSCSHSTLVRKCCPLGQQWLQTESSHFTCGAANSTFRYPPIYSSLGILSTSKISLIYEPLNCAHLYSLLPDQVKEERYQILDSGRLLYLNGKFEEQFCLESDNVSTDPSVFVCVEDVPSAHGGEKEDVEFLLLSVGSGVSFLCLLALLFVYAIVEELQNNPGKFLMNHALAMALAYLVLFVNHIGGFLNVGDNVCGILGKCYFCKTIFLNRVITA</sequence>
<keyword evidence="9" id="KW-1185">Reference proteome</keyword>
<feature type="transmembrane region" description="Helical" evidence="6">
    <location>
        <begin position="140"/>
        <end position="163"/>
    </location>
</feature>
<proteinExistence type="inferred from homology"/>
<dbReference type="Gene3D" id="2.170.180.11">
    <property type="entry name" value="Methuselah ectodomain, domain 2"/>
    <property type="match status" value="1"/>
</dbReference>
<keyword evidence="3" id="KW-0297">G-protein coupled receptor</keyword>
<dbReference type="OrthoDB" id="6621757at2759"/>
<evidence type="ECO:0000313" key="8">
    <source>
        <dbReference type="EMBL" id="CAH1405799.1"/>
    </source>
</evidence>
<keyword evidence="6" id="KW-0472">Membrane</keyword>
<reference evidence="8" key="1">
    <citation type="submission" date="2022-01" db="EMBL/GenBank/DDBJ databases">
        <authorList>
            <person name="King R."/>
        </authorList>
    </citation>
    <scope>NUCLEOTIDE SEQUENCE</scope>
</reference>
<feature type="signal peptide" evidence="7">
    <location>
        <begin position="1"/>
        <end position="16"/>
    </location>
</feature>
<protein>
    <submittedName>
        <fullName evidence="8">Uncharacterized protein</fullName>
    </submittedName>
</protein>
<evidence type="ECO:0000256" key="6">
    <source>
        <dbReference type="SAM" id="Phobius"/>
    </source>
</evidence>
<evidence type="ECO:0000256" key="3">
    <source>
        <dbReference type="ARBA" id="ARBA00023040"/>
    </source>
</evidence>
<dbReference type="PANTHER" id="PTHR46953:SF1">
    <property type="entry name" value="G-PROTEIN COUPLED RECEPTOR MTH-LIKE 1-RELATED"/>
    <property type="match status" value="1"/>
</dbReference>
<keyword evidence="4" id="KW-0675">Receptor</keyword>
<name>A0A9P0HQ37_NEZVI</name>
<evidence type="ECO:0000313" key="9">
    <source>
        <dbReference type="Proteomes" id="UP001152798"/>
    </source>
</evidence>
<dbReference type="InterPro" id="IPR052808">
    <property type="entry name" value="GPCR_Mth-like"/>
</dbReference>
<feature type="transmembrane region" description="Helical" evidence="6">
    <location>
        <begin position="175"/>
        <end position="194"/>
    </location>
</feature>
<evidence type="ECO:0000256" key="2">
    <source>
        <dbReference type="ARBA" id="ARBA00022729"/>
    </source>
</evidence>